<dbReference type="Proteomes" id="UP001368654">
    <property type="component" value="Unassembled WGS sequence"/>
</dbReference>
<evidence type="ECO:0000259" key="1">
    <source>
        <dbReference type="PROSITE" id="PS50043"/>
    </source>
</evidence>
<dbReference type="Pfam" id="PF00196">
    <property type="entry name" value="GerE"/>
    <property type="match status" value="1"/>
</dbReference>
<dbReference type="RefSeq" id="WP_337336913.1">
    <property type="nucleotide sequence ID" value="NZ_JBBDGL010000001.1"/>
</dbReference>
<dbReference type="InterPro" id="IPR000792">
    <property type="entry name" value="Tscrpt_reg_LuxR_C"/>
</dbReference>
<dbReference type="EMBL" id="JBBDGL010000001">
    <property type="protein sequence ID" value="MEJ1154476.1"/>
    <property type="molecule type" value="Genomic_DNA"/>
</dbReference>
<dbReference type="Gene3D" id="1.10.10.10">
    <property type="entry name" value="Winged helix-like DNA-binding domain superfamily/Winged helix DNA-binding domain"/>
    <property type="match status" value="1"/>
</dbReference>
<reference evidence="2 3" key="1">
    <citation type="submission" date="2024-02" db="EMBL/GenBank/DDBJ databases">
        <authorList>
            <person name="Saticioglu I.B."/>
        </authorList>
    </citation>
    <scope>NUCLEOTIDE SEQUENCE [LARGE SCALE GENOMIC DNA]</scope>
    <source>
        <strain evidence="2 3">Mu-86</strain>
    </source>
</reference>
<dbReference type="SMART" id="SM00421">
    <property type="entry name" value="HTH_LUXR"/>
    <property type="match status" value="1"/>
</dbReference>
<dbReference type="InterPro" id="IPR036388">
    <property type="entry name" value="WH-like_DNA-bd_sf"/>
</dbReference>
<dbReference type="CDD" id="cd06170">
    <property type="entry name" value="LuxR_C_like"/>
    <property type="match status" value="1"/>
</dbReference>
<feature type="domain" description="HTH luxR-type" evidence="1">
    <location>
        <begin position="442"/>
        <end position="507"/>
    </location>
</feature>
<accession>A0ABU8LQD8</accession>
<evidence type="ECO:0000313" key="3">
    <source>
        <dbReference type="Proteomes" id="UP001368654"/>
    </source>
</evidence>
<protein>
    <submittedName>
        <fullName evidence="2">LuxR C-terminal-related transcriptional regulator</fullName>
    </submittedName>
</protein>
<keyword evidence="3" id="KW-1185">Reference proteome</keyword>
<sequence length="520" mass="56981">MNFNDSERARTELDRAIKSGDADKIARAAMDNIWPLYSDDGALLVEAVAGLPTTVLERFPALQLLHPMTPVLARTTQPFKPLVYPDRARAMTPDELDVTTLVQMVAFRISGDVAAAMIYAHRLSERVVHARKDSGGRADGPLWFYHQQIGSTLLAAGDSAGALMEFSTARQLGKFSKQPDAERLAQGRTALAHVLRGSLDAADTALKSARACAPATTAHIASALMSERTVDALIGVDRVSDDLEDRLAKLESYDSVELTWPFALLARARAAMHQQRPEDAYEAVRLASDAHPVQHGSYASDVIAAMSIKALLAMGDVPRARRIAELNGKSGLLTDLATARVALIEGNFTEAGARLRRLENDQRCGPAQRTEALLLAGWLEMASTATIDRESVLHIVRLAKNRDNRRLFGTMPRQLIECVHERLSGMAADDFAKATQHLANFELRARPTLTRSEQRVLNALAAYDTTAEIAAAFHVSPNTVKTQLKSLYRKLGCSTRDEAMKVGSRLHLVHDESELVRERV</sequence>
<gene>
    <name evidence="2" type="ORF">WDU96_02545</name>
</gene>
<dbReference type="SUPFAM" id="SSF46894">
    <property type="entry name" value="C-terminal effector domain of the bipartite response regulators"/>
    <property type="match status" value="1"/>
</dbReference>
<proteinExistence type="predicted"/>
<comment type="caution">
    <text evidence="2">The sequence shown here is derived from an EMBL/GenBank/DDBJ whole genome shotgun (WGS) entry which is preliminary data.</text>
</comment>
<evidence type="ECO:0000313" key="2">
    <source>
        <dbReference type="EMBL" id="MEJ1154476.1"/>
    </source>
</evidence>
<name>A0ABU8LQD8_9MICO</name>
<organism evidence="2 3">
    <name type="scientific">Microbacterium marmarense</name>
    <dbReference type="NCBI Taxonomy" id="3122051"/>
    <lineage>
        <taxon>Bacteria</taxon>
        <taxon>Bacillati</taxon>
        <taxon>Actinomycetota</taxon>
        <taxon>Actinomycetes</taxon>
        <taxon>Micrococcales</taxon>
        <taxon>Microbacteriaceae</taxon>
        <taxon>Microbacterium</taxon>
    </lineage>
</organism>
<dbReference type="PROSITE" id="PS50043">
    <property type="entry name" value="HTH_LUXR_2"/>
    <property type="match status" value="1"/>
</dbReference>
<dbReference type="InterPro" id="IPR016032">
    <property type="entry name" value="Sig_transdc_resp-reg_C-effctor"/>
</dbReference>